<name>A0A2C9DDM4_9HYPH</name>
<geneLocation type="plasmid" evidence="2">
    <name>hdiap1</name>
</geneLocation>
<evidence type="ECO:0000313" key="1">
    <source>
        <dbReference type="EMBL" id="SON58432.1"/>
    </source>
</evidence>
<keyword evidence="2" id="KW-1185">Reference proteome</keyword>
<dbReference type="AlphaFoldDB" id="A0A2C9DDM4"/>
<dbReference type="EMBL" id="LT960615">
    <property type="protein sequence ID" value="SON58432.1"/>
    <property type="molecule type" value="Genomic_DNA"/>
</dbReference>
<gene>
    <name evidence="1" type="ORF">HDIA_P0023</name>
</gene>
<protein>
    <recommendedName>
        <fullName evidence="3">RHS repeat-associated core domain protein</fullName>
    </recommendedName>
</protein>
<dbReference type="Proteomes" id="UP000223606">
    <property type="component" value="Plasmid HDIAp1"/>
</dbReference>
<sequence>MIFVISPHTNFWLEVVAVLFLDCLKLRGDSATTRKFVRCGDRLCQARDDTYSLTWEYLDEGEFLPGTSPTTYYYGIDQISSVSRVFTDTSNAPAYAYDPYGNPLQATAPLADFGYAGMFGSPESGLNLTWYRAYDPASG</sequence>
<evidence type="ECO:0008006" key="3">
    <source>
        <dbReference type="Google" id="ProtNLM"/>
    </source>
</evidence>
<organism evidence="1 2">
    <name type="scientific">Hartmannibacter diazotrophicus</name>
    <dbReference type="NCBI Taxonomy" id="1482074"/>
    <lineage>
        <taxon>Bacteria</taxon>
        <taxon>Pseudomonadati</taxon>
        <taxon>Pseudomonadota</taxon>
        <taxon>Alphaproteobacteria</taxon>
        <taxon>Hyphomicrobiales</taxon>
        <taxon>Pleomorphomonadaceae</taxon>
        <taxon>Hartmannibacter</taxon>
    </lineage>
</organism>
<dbReference type="Gene3D" id="2.180.10.10">
    <property type="entry name" value="RHS repeat-associated core"/>
    <property type="match status" value="1"/>
</dbReference>
<dbReference type="KEGG" id="hdi:HDIA_P0023"/>
<reference evidence="2" key="1">
    <citation type="submission" date="2017-09" db="EMBL/GenBank/DDBJ databases">
        <title>Genome sequence of Nannocystis excedens DSM 71.</title>
        <authorList>
            <person name="Blom J."/>
        </authorList>
    </citation>
    <scope>NUCLEOTIDE SEQUENCE [LARGE SCALE GENOMIC DNA]</scope>
    <source>
        <strain evidence="2">type strain: E19</strain>
        <plasmid evidence="2">hdiap1</plasmid>
    </source>
</reference>
<proteinExistence type="predicted"/>
<accession>A0A2C9DDM4</accession>
<keyword evidence="1" id="KW-0614">Plasmid</keyword>
<evidence type="ECO:0000313" key="2">
    <source>
        <dbReference type="Proteomes" id="UP000223606"/>
    </source>
</evidence>